<evidence type="ECO:0000256" key="1">
    <source>
        <dbReference type="SAM" id="Phobius"/>
    </source>
</evidence>
<proteinExistence type="predicted"/>
<dbReference type="Proteomes" id="UP001151088">
    <property type="component" value="Unassembled WGS sequence"/>
</dbReference>
<sequence length="247" mass="25544">MSAPRPPHGSPGRLDAGRGVLLAAALLVTAFLVTVWLGASGGPARGEVNLLRESYRQAAREGLAENAVVAASGVFIGPRAVLTSAHVLSGCAAYSVESPLFGYAMAQPDYINGDRDIAVLVTQQASAQFAALSPFRPGPRLNVHGYRADDPGDALPQSYEAKLAPGAGDAILMLDLPRPLPHGLSGGPVSEREGAVVGVLSGRLTRDARRAFASPVHAADPDIARYAGGVPASRQVADVVVKVRCTR</sequence>
<dbReference type="Gene3D" id="2.40.10.120">
    <property type="match status" value="1"/>
</dbReference>
<dbReference type="Pfam" id="PF13365">
    <property type="entry name" value="Trypsin_2"/>
    <property type="match status" value="1"/>
</dbReference>
<dbReference type="EMBL" id="JANTHZ010000002">
    <property type="protein sequence ID" value="MCS0494802.1"/>
    <property type="molecule type" value="Genomic_DNA"/>
</dbReference>
<dbReference type="SUPFAM" id="SSF50494">
    <property type="entry name" value="Trypsin-like serine proteases"/>
    <property type="match status" value="1"/>
</dbReference>
<name>A0A9X2P9Q9_9HYPH</name>
<dbReference type="RefSeq" id="WP_258731843.1">
    <property type="nucleotide sequence ID" value="NZ_JANTHZ010000002.1"/>
</dbReference>
<keyword evidence="3" id="KW-1185">Reference proteome</keyword>
<gene>
    <name evidence="2" type="ORF">NVS89_06800</name>
</gene>
<feature type="transmembrane region" description="Helical" evidence="1">
    <location>
        <begin position="20"/>
        <end position="39"/>
    </location>
</feature>
<dbReference type="InterPro" id="IPR009003">
    <property type="entry name" value="Peptidase_S1_PA"/>
</dbReference>
<accession>A0A9X2P9Q9</accession>
<keyword evidence="1" id="KW-1133">Transmembrane helix</keyword>
<dbReference type="GO" id="GO:0006508">
    <property type="term" value="P:proteolysis"/>
    <property type="evidence" value="ECO:0007669"/>
    <property type="project" value="UniProtKB-KW"/>
</dbReference>
<keyword evidence="1" id="KW-0812">Transmembrane</keyword>
<keyword evidence="1" id="KW-0472">Membrane</keyword>
<organism evidence="2 3">
    <name type="scientific">Ancylobacter mangrovi</name>
    <dbReference type="NCBI Taxonomy" id="2972472"/>
    <lineage>
        <taxon>Bacteria</taxon>
        <taxon>Pseudomonadati</taxon>
        <taxon>Pseudomonadota</taxon>
        <taxon>Alphaproteobacteria</taxon>
        <taxon>Hyphomicrobiales</taxon>
        <taxon>Xanthobacteraceae</taxon>
        <taxon>Ancylobacter</taxon>
    </lineage>
</organism>
<keyword evidence="2" id="KW-0378">Hydrolase</keyword>
<protein>
    <submittedName>
        <fullName evidence="2">Serine protease</fullName>
    </submittedName>
</protein>
<comment type="caution">
    <text evidence="2">The sequence shown here is derived from an EMBL/GenBank/DDBJ whole genome shotgun (WGS) entry which is preliminary data.</text>
</comment>
<evidence type="ECO:0000313" key="2">
    <source>
        <dbReference type="EMBL" id="MCS0494802.1"/>
    </source>
</evidence>
<dbReference type="GO" id="GO:0008233">
    <property type="term" value="F:peptidase activity"/>
    <property type="evidence" value="ECO:0007669"/>
    <property type="project" value="UniProtKB-KW"/>
</dbReference>
<keyword evidence="2" id="KW-0645">Protease</keyword>
<dbReference type="AlphaFoldDB" id="A0A9X2P9Q9"/>
<reference evidence="2" key="1">
    <citation type="submission" date="2022-08" db="EMBL/GenBank/DDBJ databases">
        <authorList>
            <person name="Li F."/>
        </authorList>
    </citation>
    <scope>NUCLEOTIDE SEQUENCE</scope>
    <source>
        <strain evidence="2">MQZ15Z-1</strain>
    </source>
</reference>
<evidence type="ECO:0000313" key="3">
    <source>
        <dbReference type="Proteomes" id="UP001151088"/>
    </source>
</evidence>